<dbReference type="CDD" id="cd06342">
    <property type="entry name" value="PBP1_ABC_LIVBP-like"/>
    <property type="match status" value="1"/>
</dbReference>
<dbReference type="AlphaFoldDB" id="D8IQM1"/>
<evidence type="ECO:0000256" key="3">
    <source>
        <dbReference type="SAM" id="SignalP"/>
    </source>
</evidence>
<proteinExistence type="inferred from homology"/>
<keyword evidence="2 3" id="KW-0732">Signal</keyword>
<feature type="chain" id="PRO_5003115344" evidence="3">
    <location>
        <begin position="26"/>
        <end position="394"/>
    </location>
</feature>
<sequence length="394" mass="42594">MQCVARLLAALLALATLGAPVGATAQPRAPLPDRQETATLAIGFAGPLSGPSGGVGKSMQNGVQLALAEANRRGLRIGGKSWQLRLIAQDDRADPATAEFVARSLVQQQVIAVVGHWTSGTSLAAAPVYHRAGVIQVTPSAMSRRLTAMSYPRIFRTIPNNESLGRLAAGYAVDKLETRTIVTIDDRTPFGQGLAEQFARTASERGAQVVGRYSVSDKTSDFNAALLEARKLQPDLIFFGGLDWQAGVLAKSIRRLKLHARLMASPGTLGLPFLMRAGPDANGALVLEPGPPQDKMPGWKSFRQRYSENFDSDMDLYAVFAYEAAQAIIQGIRQAGSADPERIAEAMHRLRFEGVSGPVAFNEEGDLLQPSFTMYEVKDQRWQPVARFNGLPRQ</sequence>
<evidence type="ECO:0000259" key="4">
    <source>
        <dbReference type="Pfam" id="PF13458"/>
    </source>
</evidence>
<gene>
    <name evidence="5" type="primary">livK</name>
    <name evidence="5" type="ordered locus">Hsero_1619</name>
</gene>
<name>D8IQM1_HERSS</name>
<dbReference type="Gene3D" id="3.40.50.2300">
    <property type="match status" value="2"/>
</dbReference>
<dbReference type="eggNOG" id="COG0683">
    <property type="taxonomic scope" value="Bacteria"/>
</dbReference>
<dbReference type="STRING" id="757424.Hsero_1619"/>
<dbReference type="RefSeq" id="WP_013233633.1">
    <property type="nucleotide sequence ID" value="NC_014323.1"/>
</dbReference>
<comment type="similarity">
    <text evidence="1">Belongs to the leucine-binding protein family.</text>
</comment>
<dbReference type="InterPro" id="IPR028081">
    <property type="entry name" value="Leu-bd"/>
</dbReference>
<evidence type="ECO:0000256" key="2">
    <source>
        <dbReference type="ARBA" id="ARBA00022729"/>
    </source>
</evidence>
<feature type="signal peptide" evidence="3">
    <location>
        <begin position="1"/>
        <end position="25"/>
    </location>
</feature>
<dbReference type="OrthoDB" id="8724102at2"/>
<dbReference type="GeneID" id="29391166"/>
<evidence type="ECO:0000313" key="5">
    <source>
        <dbReference type="EMBL" id="ADJ63132.1"/>
    </source>
</evidence>
<dbReference type="Pfam" id="PF13458">
    <property type="entry name" value="Peripla_BP_6"/>
    <property type="match status" value="1"/>
</dbReference>
<dbReference type="HOGENOM" id="CLU_027128_6_0_4"/>
<dbReference type="PANTHER" id="PTHR47151:SF2">
    <property type="entry name" value="AMINO ACID BINDING PROTEIN"/>
    <property type="match status" value="1"/>
</dbReference>
<organism evidence="5 6">
    <name type="scientific">Herbaspirillum seropedicae (strain SmR1)</name>
    <dbReference type="NCBI Taxonomy" id="757424"/>
    <lineage>
        <taxon>Bacteria</taxon>
        <taxon>Pseudomonadati</taxon>
        <taxon>Pseudomonadota</taxon>
        <taxon>Betaproteobacteria</taxon>
        <taxon>Burkholderiales</taxon>
        <taxon>Oxalobacteraceae</taxon>
        <taxon>Herbaspirillum</taxon>
    </lineage>
</organism>
<dbReference type="KEGG" id="hse:Hsero_1619"/>
<dbReference type="PANTHER" id="PTHR47151">
    <property type="entry name" value="LEU/ILE/VAL-BINDING ABC TRANSPORTER SUBUNIT"/>
    <property type="match status" value="1"/>
</dbReference>
<reference evidence="5 6" key="1">
    <citation type="submission" date="2010-04" db="EMBL/GenBank/DDBJ databases">
        <title>The genome of Herbaspirillum seropedicae SmR1, an endophytic, nitrogen-fixing, plant-growth promoting beta-Proteobacteria.</title>
        <authorList>
            <person name="Pedrosa F.O."/>
            <person name="Monteiro R.A."/>
            <person name="Wassem R."/>
            <person name="Cruz L.M."/>
            <person name="Ayub R.A."/>
            <person name="Colauto N.B."/>
            <person name="Fernandez M.A."/>
            <person name="Fungaro M.H.P."/>
            <person name="Grisard E.C."/>
            <person name="Hungria M."/>
            <person name="Madeira H.M.F."/>
            <person name="Nodari R.O."/>
            <person name="Osaku C.A."/>
            <person name="Petzl-Erler M.L."/>
            <person name="Terenzi H."/>
            <person name="Vieira L.G.E."/>
            <person name="Almeida M.I.M."/>
            <person name="Alves L.R."/>
            <person name="Arantes O.M.N."/>
            <person name="Balsanelli E."/>
            <person name="Barcellos F.G."/>
            <person name="Baura V.A."/>
            <person name="Binde D.R."/>
            <person name="Campo R.J."/>
            <person name="Chubatsu L.S."/>
            <person name="Chueire L.M.O."/>
            <person name="Ciferri R.R."/>
            <person name="Correa L.C."/>
            <person name="da Conceicao Silva J.L."/>
            <person name="Dabul A.N.G."/>
            <person name="Dambros B.P."/>
            <person name="Faoro H."/>
            <person name="Favetti A."/>
            <person name="Friedermann G."/>
            <person name="Furlaneto M.C."/>
            <person name="Gasques L.S."/>
            <person name="Gimenes C.C.T."/>
            <person name="Gioppo N.M.R."/>
            <person name="Glienke-Blanco C."/>
            <person name="Godoy L.P."/>
            <person name="Guerra M.P."/>
            <person name="Karp S."/>
            <person name="Kava-Cordeiro V."/>
            <person name="Margarido V.P."/>
            <person name="Mathioni S.M."/>
            <person name="Menck-Soares M.A."/>
            <person name="Murace N.K."/>
            <person name="Nicolas M.F."/>
            <person name="Oliveira C.E.C."/>
            <person name="Pagnan N.A.B."/>
            <person name="Pamphile J.A."/>
            <person name="Patussi E.V."/>
            <person name="Pereira L.F.P."/>
            <person name="Pereira-Ferrari L."/>
            <person name="Pinto F.G.S."/>
            <person name="Precoma C."/>
            <person name="Prioli A.J."/>
            <person name="Prioli S.M.A.P."/>
            <person name="Raittz R.T."/>
            <person name="Ramos H.J.O."/>
            <person name="Ribeiro E.M.S.F."/>
            <person name="Rigo L.U."/>
            <person name="Rocha C.L.M.S.C."/>
            <person name="Rocha S.N."/>
            <person name="Santos K."/>
            <person name="Satori D."/>
            <person name="Silva A.G."/>
            <person name="Simao R.C.G."/>
            <person name="Soares M.A.M."/>
            <person name="Souza E.M."/>
            <person name="Steffens M.B.R."/>
            <person name="Steindel M."/>
            <person name="Tadra-Sfeir M.Z."/>
            <person name="Takahashi E.K."/>
            <person name="Torres R.A."/>
            <person name="Valle J.S."/>
            <person name="Vernal J.I."/>
            <person name="Vilas-Boas L.A."/>
            <person name="Watanabe M.A.E."/>
            <person name="Weiss V.A."/>
            <person name="Yates M.A."/>
            <person name="Souza E.M."/>
        </authorList>
    </citation>
    <scope>NUCLEOTIDE SEQUENCE [LARGE SCALE GENOMIC DNA]</scope>
    <source>
        <strain evidence="5 6">SmR1</strain>
    </source>
</reference>
<keyword evidence="6" id="KW-1185">Reference proteome</keyword>
<feature type="domain" description="Leucine-binding protein" evidence="4">
    <location>
        <begin position="40"/>
        <end position="379"/>
    </location>
</feature>
<dbReference type="InterPro" id="IPR028082">
    <property type="entry name" value="Peripla_BP_I"/>
</dbReference>
<accession>D8IQM1</accession>
<evidence type="ECO:0000313" key="6">
    <source>
        <dbReference type="Proteomes" id="UP000000329"/>
    </source>
</evidence>
<dbReference type="SUPFAM" id="SSF53822">
    <property type="entry name" value="Periplasmic binding protein-like I"/>
    <property type="match status" value="1"/>
</dbReference>
<protein>
    <submittedName>
        <fullName evidence="5">ABC-type branched-chain amino acid transport system, periplasmic component protein</fullName>
    </submittedName>
</protein>
<evidence type="ECO:0000256" key="1">
    <source>
        <dbReference type="ARBA" id="ARBA00010062"/>
    </source>
</evidence>
<dbReference type="EMBL" id="CP002039">
    <property type="protein sequence ID" value="ADJ63132.1"/>
    <property type="molecule type" value="Genomic_DNA"/>
</dbReference>
<dbReference type="Proteomes" id="UP000000329">
    <property type="component" value="Chromosome"/>
</dbReference>